<name>A0ABZ0SEV6_9GAMM</name>
<dbReference type="PANTHER" id="PTHR44835">
    <property type="entry name" value="UDP-N-ACETYLGLUCOSAMINE--PEPTIDE N-ACETYLGLUCOSAMINYLTRANSFERASE SPINDLY-RELATED"/>
    <property type="match status" value="1"/>
</dbReference>
<dbReference type="Gene3D" id="1.25.40.10">
    <property type="entry name" value="Tetratricopeptide repeat domain"/>
    <property type="match status" value="3"/>
</dbReference>
<dbReference type="InterPro" id="IPR027417">
    <property type="entry name" value="P-loop_NTPase"/>
</dbReference>
<keyword evidence="7" id="KW-0449">Lipoprotein</keyword>
<dbReference type="Pfam" id="PF13432">
    <property type="entry name" value="TPR_16"/>
    <property type="match status" value="1"/>
</dbReference>
<protein>
    <submittedName>
        <fullName evidence="7">Lipoprotein NlpI</fullName>
    </submittedName>
</protein>
<dbReference type="SUPFAM" id="SSF48452">
    <property type="entry name" value="TPR-like"/>
    <property type="match status" value="1"/>
</dbReference>
<dbReference type="Proteomes" id="UP001432180">
    <property type="component" value="Chromosome"/>
</dbReference>
<feature type="repeat" description="TPR" evidence="6">
    <location>
        <begin position="180"/>
        <end position="213"/>
    </location>
</feature>
<dbReference type="InterPro" id="IPR011990">
    <property type="entry name" value="TPR-like_helical_dom_sf"/>
</dbReference>
<evidence type="ECO:0000256" key="3">
    <source>
        <dbReference type="ARBA" id="ARBA00022679"/>
    </source>
</evidence>
<comment type="pathway">
    <text evidence="1">Protein modification; protein glycosylation.</text>
</comment>
<reference evidence="7 8" key="1">
    <citation type="journal article" date="2023" name="Microorganisms">
        <title>Thiorhodovibrio frisius and Trv. litoralis spp. nov., Two Novel Members from a Clade of Fastidious Purple Sulfur Bacteria That Exhibit Unique Red-Shifted Light-Harvesting Capabilities.</title>
        <authorList>
            <person name="Methner A."/>
            <person name="Kuzyk S.B."/>
            <person name="Petersen J."/>
            <person name="Bauer S."/>
            <person name="Brinkmann H."/>
            <person name="Sichau K."/>
            <person name="Wanner G."/>
            <person name="Wolf J."/>
            <person name="Neumann-Schaal M."/>
            <person name="Henke P."/>
            <person name="Tank M."/>
            <person name="Sproer C."/>
            <person name="Bunk B."/>
            <person name="Overmann J."/>
        </authorList>
    </citation>
    <scope>NUCLEOTIDE SEQUENCE [LARGE SCALE GENOMIC DNA]</scope>
    <source>
        <strain evidence="7 8">DSM 6702</strain>
    </source>
</reference>
<evidence type="ECO:0000256" key="6">
    <source>
        <dbReference type="PROSITE-ProRule" id="PRU00339"/>
    </source>
</evidence>
<dbReference type="PROSITE" id="PS50293">
    <property type="entry name" value="TPR_REGION"/>
    <property type="match status" value="2"/>
</dbReference>
<dbReference type="SMART" id="SM00028">
    <property type="entry name" value="TPR"/>
    <property type="match status" value="8"/>
</dbReference>
<organism evidence="7 8">
    <name type="scientific">Thiorhodovibrio winogradskyi</name>
    <dbReference type="NCBI Taxonomy" id="77007"/>
    <lineage>
        <taxon>Bacteria</taxon>
        <taxon>Pseudomonadati</taxon>
        <taxon>Pseudomonadota</taxon>
        <taxon>Gammaproteobacteria</taxon>
        <taxon>Chromatiales</taxon>
        <taxon>Chromatiaceae</taxon>
        <taxon>Thiorhodovibrio</taxon>
    </lineage>
</organism>
<keyword evidence="8" id="KW-1185">Reference proteome</keyword>
<dbReference type="Gene3D" id="3.40.50.300">
    <property type="entry name" value="P-loop containing nucleotide triphosphate hydrolases"/>
    <property type="match status" value="1"/>
</dbReference>
<keyword evidence="4" id="KW-0677">Repeat</keyword>
<dbReference type="SUPFAM" id="SSF52540">
    <property type="entry name" value="P-loop containing nucleoside triphosphate hydrolases"/>
    <property type="match status" value="1"/>
</dbReference>
<sequence>MKPFQPSPALSELLKIGMIHHQRGELPSARTLYETVLQEAPRHAETLHLLGVIHYQMGDNKRAVDLIKQAITEKPDSAIYFSNLALALKVLGHLDEALRATESALQLNPNHLESLNNRGYILTAIGRVAESLACTDAAIRLQPNCAEAHNNRANALQCLGRWSEALAASETAITIKPDYAEAHNNRGVVLRRLGRLEDARRAFNKALSLRPQLAECHHNLGNTLADLGCLDDALAAYDAALAIRPFYADAYGNRGGVLMALGKLNAAADSFERAVELDPGAIDALARYCQIRSVPRDHPAPDSLERALSKNDVSVSRRRMCHFALGKIYDDRDLVDDAFRHFGAGHRARAEELEHVWSSAEQQSQLERIQRTFTAEFFNQCQDWGHPSKRPIFIVGMPRSGTSLVEQILASHPSVFGAGELQLVGSFVERRLSEESLVRQTYIERRVAKTHGSNGSTSKPSISISARTVWSLAEEYLAALNDLNSTKARVTDKMPHNYRYLWLIALMFPKATVLHCEREPTATCWSIYVHDFNTGHAYADDLITLGEEYQIYRRMMDHWRQVLPLALHSVRYEALVKDPEKHIRRLLDSCGLDFAPDCLTPHRTVRRVRTASGVQVNTPIHTRAINKWRRYERHLQSLIDLLNVDD</sequence>
<feature type="repeat" description="TPR" evidence="6">
    <location>
        <begin position="44"/>
        <end position="77"/>
    </location>
</feature>
<feature type="repeat" description="TPR" evidence="6">
    <location>
        <begin position="214"/>
        <end position="247"/>
    </location>
</feature>
<keyword evidence="3" id="KW-0808">Transferase</keyword>
<feature type="repeat" description="TPR" evidence="6">
    <location>
        <begin position="78"/>
        <end position="111"/>
    </location>
</feature>
<evidence type="ECO:0000313" key="8">
    <source>
        <dbReference type="Proteomes" id="UP001432180"/>
    </source>
</evidence>
<keyword evidence="2" id="KW-0328">Glycosyltransferase</keyword>
<dbReference type="EMBL" id="CP121472">
    <property type="protein sequence ID" value="WPL18581.1"/>
    <property type="molecule type" value="Genomic_DNA"/>
</dbReference>
<dbReference type="PANTHER" id="PTHR44835:SF1">
    <property type="entry name" value="PROTEIN O-GLCNAC TRANSFERASE"/>
    <property type="match status" value="1"/>
</dbReference>
<feature type="repeat" description="TPR" evidence="6">
    <location>
        <begin position="248"/>
        <end position="281"/>
    </location>
</feature>
<evidence type="ECO:0000256" key="5">
    <source>
        <dbReference type="ARBA" id="ARBA00022803"/>
    </source>
</evidence>
<dbReference type="PROSITE" id="PS50005">
    <property type="entry name" value="TPR"/>
    <property type="match status" value="5"/>
</dbReference>
<evidence type="ECO:0000256" key="2">
    <source>
        <dbReference type="ARBA" id="ARBA00022676"/>
    </source>
</evidence>
<proteinExistence type="predicted"/>
<accession>A0ABZ0SEV6</accession>
<dbReference type="InterPro" id="IPR019734">
    <property type="entry name" value="TPR_rpt"/>
</dbReference>
<dbReference type="InterPro" id="IPR013105">
    <property type="entry name" value="TPR_2"/>
</dbReference>
<dbReference type="Pfam" id="PF13424">
    <property type="entry name" value="TPR_12"/>
    <property type="match status" value="2"/>
</dbReference>
<keyword evidence="5 6" id="KW-0802">TPR repeat</keyword>
<dbReference type="InterPro" id="IPR051939">
    <property type="entry name" value="Glycosyltr_41/O-GlcNAc_trsf"/>
</dbReference>
<gene>
    <name evidence="7" type="primary">nlpI</name>
    <name evidence="7" type="ORF">Thiowin_03655</name>
</gene>
<evidence type="ECO:0000256" key="4">
    <source>
        <dbReference type="ARBA" id="ARBA00022737"/>
    </source>
</evidence>
<evidence type="ECO:0000256" key="1">
    <source>
        <dbReference type="ARBA" id="ARBA00004922"/>
    </source>
</evidence>
<dbReference type="Pfam" id="PF13469">
    <property type="entry name" value="Sulfotransfer_3"/>
    <property type="match status" value="1"/>
</dbReference>
<dbReference type="RefSeq" id="WP_328984334.1">
    <property type="nucleotide sequence ID" value="NZ_CP121472.1"/>
</dbReference>
<dbReference type="Pfam" id="PF07719">
    <property type="entry name" value="TPR_2"/>
    <property type="match status" value="1"/>
</dbReference>
<evidence type="ECO:0000313" key="7">
    <source>
        <dbReference type="EMBL" id="WPL18581.1"/>
    </source>
</evidence>